<keyword evidence="11 14" id="KW-1133">Transmembrane helix</keyword>
<dbReference type="GO" id="GO:0005886">
    <property type="term" value="C:plasma membrane"/>
    <property type="evidence" value="ECO:0007669"/>
    <property type="project" value="UniProtKB-SubCell"/>
</dbReference>
<comment type="catalytic activity">
    <reaction evidence="1">
        <text>ATP + protein L-histidine = ADP + protein N-phospho-L-histidine.</text>
        <dbReference type="EC" id="2.7.13.3"/>
    </reaction>
</comment>
<keyword evidence="13 14" id="KW-0472">Membrane</keyword>
<dbReference type="SUPFAM" id="SSF55874">
    <property type="entry name" value="ATPase domain of HSP90 chaperone/DNA topoisomerase II/histidine kinase"/>
    <property type="match status" value="1"/>
</dbReference>
<keyword evidence="6" id="KW-0808">Transferase</keyword>
<evidence type="ECO:0000256" key="10">
    <source>
        <dbReference type="ARBA" id="ARBA00022840"/>
    </source>
</evidence>
<reference evidence="17" key="1">
    <citation type="submission" date="2018-06" db="EMBL/GenBank/DDBJ databases">
        <authorList>
            <person name="Zhirakovskaya E."/>
        </authorList>
    </citation>
    <scope>NUCLEOTIDE SEQUENCE</scope>
</reference>
<dbReference type="Pfam" id="PF00672">
    <property type="entry name" value="HAMP"/>
    <property type="match status" value="1"/>
</dbReference>
<dbReference type="SUPFAM" id="SSF47384">
    <property type="entry name" value="Homodimeric domain of signal transducing histidine kinase"/>
    <property type="match status" value="1"/>
</dbReference>
<evidence type="ECO:0000256" key="1">
    <source>
        <dbReference type="ARBA" id="ARBA00000085"/>
    </source>
</evidence>
<dbReference type="PROSITE" id="PS50109">
    <property type="entry name" value="HIS_KIN"/>
    <property type="match status" value="1"/>
</dbReference>
<dbReference type="CDD" id="cd00075">
    <property type="entry name" value="HATPase"/>
    <property type="match status" value="1"/>
</dbReference>
<evidence type="ECO:0000259" key="15">
    <source>
        <dbReference type="PROSITE" id="PS50109"/>
    </source>
</evidence>
<dbReference type="EMBL" id="UOEK01000245">
    <property type="protein sequence ID" value="VAW02887.1"/>
    <property type="molecule type" value="Genomic_DNA"/>
</dbReference>
<proteinExistence type="predicted"/>
<keyword evidence="7 14" id="KW-0812">Transmembrane</keyword>
<dbReference type="PROSITE" id="PS50885">
    <property type="entry name" value="HAMP"/>
    <property type="match status" value="1"/>
</dbReference>
<evidence type="ECO:0000256" key="12">
    <source>
        <dbReference type="ARBA" id="ARBA00023012"/>
    </source>
</evidence>
<evidence type="ECO:0000313" key="17">
    <source>
        <dbReference type="EMBL" id="VAW02887.1"/>
    </source>
</evidence>
<dbReference type="Pfam" id="PF00512">
    <property type="entry name" value="HisKA"/>
    <property type="match status" value="1"/>
</dbReference>
<dbReference type="SUPFAM" id="SSF158472">
    <property type="entry name" value="HAMP domain-like"/>
    <property type="match status" value="1"/>
</dbReference>
<dbReference type="GO" id="GO:0005524">
    <property type="term" value="F:ATP binding"/>
    <property type="evidence" value="ECO:0007669"/>
    <property type="project" value="UniProtKB-KW"/>
</dbReference>
<evidence type="ECO:0000256" key="11">
    <source>
        <dbReference type="ARBA" id="ARBA00022989"/>
    </source>
</evidence>
<keyword evidence="10" id="KW-0067">ATP-binding</keyword>
<evidence type="ECO:0000256" key="6">
    <source>
        <dbReference type="ARBA" id="ARBA00022679"/>
    </source>
</evidence>
<dbReference type="PANTHER" id="PTHR45528">
    <property type="entry name" value="SENSOR HISTIDINE KINASE CPXA"/>
    <property type="match status" value="1"/>
</dbReference>
<evidence type="ECO:0000259" key="16">
    <source>
        <dbReference type="PROSITE" id="PS50885"/>
    </source>
</evidence>
<dbReference type="Gene3D" id="1.10.287.130">
    <property type="match status" value="1"/>
</dbReference>
<sequence length="457" mass="48634">MFNSLRTRLTVAGLLLAVPAVGITALVVANTTSADLISEFDSGASIQTSVLSELTTYVVLNGTWSGVDDLVFMLAEQSGLRIALTDLDGFPFVESEPGAGTNGMLATAVIDPANNIFGAELTAESIDYSAVFATELAACLDANNVPYTTVEDEFGLIDVIPEQVAEQGFEIIDNCYTEASDRTDAGSEFFGEFPTEVASPAVLFMGALQRPSVNWSAVAVVAAGVVAALAIAAFFFSRLLSKPVTSLTDATRRIRAGDLTARVEATDTTEIGELAVSFNEMADELQGASDRRRRFTSDVAHELRTPLANITSHVQALIDGVEASSPEVLEVVQNEVDHMATLVGDLQQLTLVDEGQLTIDPFDVVLSDVLDQVVQANERRAADASVALVRSGEDPDPIHIDPIRIRQAIDNLVANAIRHTPEGGAVTIAVEQRPEETVIAVRDTGPGIPEDFLGRVF</sequence>
<dbReference type="AlphaFoldDB" id="A0A3B0SPI0"/>
<dbReference type="InterPro" id="IPR003594">
    <property type="entry name" value="HATPase_dom"/>
</dbReference>
<dbReference type="SMART" id="SM00304">
    <property type="entry name" value="HAMP"/>
    <property type="match status" value="1"/>
</dbReference>
<gene>
    <name evidence="17" type="ORF">MNBD_ACTINO02-741</name>
</gene>
<dbReference type="InterPro" id="IPR036097">
    <property type="entry name" value="HisK_dim/P_sf"/>
</dbReference>
<comment type="subcellular location">
    <subcellularLocation>
        <location evidence="2">Cell membrane</location>
        <topology evidence="2">Multi-pass membrane protein</topology>
    </subcellularLocation>
</comment>
<keyword evidence="9" id="KW-0418">Kinase</keyword>
<dbReference type="EC" id="2.7.13.3" evidence="3"/>
<evidence type="ECO:0000256" key="9">
    <source>
        <dbReference type="ARBA" id="ARBA00022777"/>
    </source>
</evidence>
<name>A0A3B0SPI0_9ZZZZ</name>
<dbReference type="Pfam" id="PF02518">
    <property type="entry name" value="HATPase_c"/>
    <property type="match status" value="1"/>
</dbReference>
<protein>
    <recommendedName>
        <fullName evidence="3">histidine kinase</fullName>
        <ecNumber evidence="3">2.7.13.3</ecNumber>
    </recommendedName>
</protein>
<evidence type="ECO:0000256" key="2">
    <source>
        <dbReference type="ARBA" id="ARBA00004651"/>
    </source>
</evidence>
<evidence type="ECO:0000256" key="13">
    <source>
        <dbReference type="ARBA" id="ARBA00023136"/>
    </source>
</evidence>
<evidence type="ECO:0000256" key="7">
    <source>
        <dbReference type="ARBA" id="ARBA00022692"/>
    </source>
</evidence>
<feature type="domain" description="Histidine kinase" evidence="15">
    <location>
        <begin position="298"/>
        <end position="457"/>
    </location>
</feature>
<dbReference type="InterPro" id="IPR003661">
    <property type="entry name" value="HisK_dim/P_dom"/>
</dbReference>
<evidence type="ECO:0000256" key="8">
    <source>
        <dbReference type="ARBA" id="ARBA00022741"/>
    </source>
</evidence>
<dbReference type="Gene3D" id="6.10.340.10">
    <property type="match status" value="1"/>
</dbReference>
<dbReference type="InterPro" id="IPR036890">
    <property type="entry name" value="HATPase_C_sf"/>
</dbReference>
<evidence type="ECO:0000256" key="5">
    <source>
        <dbReference type="ARBA" id="ARBA00022553"/>
    </source>
</evidence>
<keyword evidence="12" id="KW-0902">Two-component regulatory system</keyword>
<dbReference type="GO" id="GO:0000155">
    <property type="term" value="F:phosphorelay sensor kinase activity"/>
    <property type="evidence" value="ECO:0007669"/>
    <property type="project" value="InterPro"/>
</dbReference>
<evidence type="ECO:0000256" key="3">
    <source>
        <dbReference type="ARBA" id="ARBA00012438"/>
    </source>
</evidence>
<organism evidence="17">
    <name type="scientific">hydrothermal vent metagenome</name>
    <dbReference type="NCBI Taxonomy" id="652676"/>
    <lineage>
        <taxon>unclassified sequences</taxon>
        <taxon>metagenomes</taxon>
        <taxon>ecological metagenomes</taxon>
    </lineage>
</organism>
<dbReference type="InterPro" id="IPR003660">
    <property type="entry name" value="HAMP_dom"/>
</dbReference>
<dbReference type="PANTHER" id="PTHR45528:SF1">
    <property type="entry name" value="SENSOR HISTIDINE KINASE CPXA"/>
    <property type="match status" value="1"/>
</dbReference>
<dbReference type="CDD" id="cd00082">
    <property type="entry name" value="HisKA"/>
    <property type="match status" value="1"/>
</dbReference>
<dbReference type="Gene3D" id="3.30.565.10">
    <property type="entry name" value="Histidine kinase-like ATPase, C-terminal domain"/>
    <property type="match status" value="1"/>
</dbReference>
<keyword evidence="5" id="KW-0597">Phosphoprotein</keyword>
<feature type="transmembrane region" description="Helical" evidence="14">
    <location>
        <begin position="215"/>
        <end position="236"/>
    </location>
</feature>
<keyword evidence="4" id="KW-1003">Cell membrane</keyword>
<keyword evidence="8" id="KW-0547">Nucleotide-binding</keyword>
<evidence type="ECO:0000256" key="4">
    <source>
        <dbReference type="ARBA" id="ARBA00022475"/>
    </source>
</evidence>
<dbReference type="CDD" id="cd06225">
    <property type="entry name" value="HAMP"/>
    <property type="match status" value="1"/>
</dbReference>
<evidence type="ECO:0000256" key="14">
    <source>
        <dbReference type="SAM" id="Phobius"/>
    </source>
</evidence>
<dbReference type="SMART" id="SM00388">
    <property type="entry name" value="HisKA"/>
    <property type="match status" value="1"/>
</dbReference>
<feature type="domain" description="HAMP" evidence="16">
    <location>
        <begin position="238"/>
        <end position="290"/>
    </location>
</feature>
<accession>A0A3B0SPI0</accession>
<dbReference type="InterPro" id="IPR050398">
    <property type="entry name" value="HssS/ArlS-like"/>
</dbReference>
<dbReference type="InterPro" id="IPR005467">
    <property type="entry name" value="His_kinase_dom"/>
</dbReference>
<feature type="non-terminal residue" evidence="17">
    <location>
        <position position="457"/>
    </location>
</feature>